<evidence type="ECO:0000313" key="8">
    <source>
        <dbReference type="Proteomes" id="UP001500618"/>
    </source>
</evidence>
<name>A0ABN2GDU2_9ACTN</name>
<dbReference type="Pfam" id="PF01344">
    <property type="entry name" value="Kelch_1"/>
    <property type="match status" value="1"/>
</dbReference>
<evidence type="ECO:0000313" key="7">
    <source>
        <dbReference type="EMBL" id="GAA1669558.1"/>
    </source>
</evidence>
<dbReference type="Gene3D" id="2.60.120.260">
    <property type="entry name" value="Galactose-binding domain-like"/>
    <property type="match status" value="1"/>
</dbReference>
<dbReference type="Proteomes" id="UP001500618">
    <property type="component" value="Unassembled WGS sequence"/>
</dbReference>
<dbReference type="InterPro" id="IPR006652">
    <property type="entry name" value="Kelch_1"/>
</dbReference>
<proteinExistence type="predicted"/>
<dbReference type="EMBL" id="BAAANY010000007">
    <property type="protein sequence ID" value="GAA1669558.1"/>
    <property type="molecule type" value="Genomic_DNA"/>
</dbReference>
<dbReference type="InterPro" id="IPR008969">
    <property type="entry name" value="CarboxyPept-like_regulatory"/>
</dbReference>
<evidence type="ECO:0000256" key="2">
    <source>
        <dbReference type="ARBA" id="ARBA00022670"/>
    </source>
</evidence>
<feature type="domain" description="Peptidase S53" evidence="6">
    <location>
        <begin position="67"/>
        <end position="406"/>
    </location>
</feature>
<keyword evidence="3" id="KW-0677">Repeat</keyword>
<reference evidence="7 8" key="1">
    <citation type="journal article" date="2019" name="Int. J. Syst. Evol. Microbiol.">
        <title>The Global Catalogue of Microorganisms (GCM) 10K type strain sequencing project: providing services to taxonomists for standard genome sequencing and annotation.</title>
        <authorList>
            <consortium name="The Broad Institute Genomics Platform"/>
            <consortium name="The Broad Institute Genome Sequencing Center for Infectious Disease"/>
            <person name="Wu L."/>
            <person name="Ma J."/>
        </authorList>
    </citation>
    <scope>NUCLEOTIDE SEQUENCE [LARGE SCALE GENOMIC DNA]</scope>
    <source>
        <strain evidence="7 8">JCM 14718</strain>
    </source>
</reference>
<dbReference type="Pfam" id="PF13620">
    <property type="entry name" value="CarboxypepD_reg"/>
    <property type="match status" value="2"/>
</dbReference>
<dbReference type="Gene3D" id="3.40.50.200">
    <property type="entry name" value="Peptidase S8/S53 domain"/>
    <property type="match status" value="1"/>
</dbReference>
<dbReference type="Gene3D" id="2.60.40.1120">
    <property type="entry name" value="Carboxypeptidase-like, regulatory domain"/>
    <property type="match status" value="4"/>
</dbReference>
<dbReference type="PANTHER" id="PTHR45632">
    <property type="entry name" value="LD33804P"/>
    <property type="match status" value="1"/>
</dbReference>
<keyword evidence="5" id="KW-0720">Serine protease</keyword>
<keyword evidence="8" id="KW-1185">Reference proteome</keyword>
<evidence type="ECO:0000259" key="6">
    <source>
        <dbReference type="PROSITE" id="PS51695"/>
    </source>
</evidence>
<dbReference type="PANTHER" id="PTHR45632:SF3">
    <property type="entry name" value="KELCH-LIKE PROTEIN 32"/>
    <property type="match status" value="1"/>
</dbReference>
<evidence type="ECO:0000256" key="5">
    <source>
        <dbReference type="ARBA" id="ARBA00022825"/>
    </source>
</evidence>
<dbReference type="InterPro" id="IPR030400">
    <property type="entry name" value="Sedolisin_dom"/>
</dbReference>
<keyword evidence="2" id="KW-0645">Protease</keyword>
<dbReference type="InterPro" id="IPR013320">
    <property type="entry name" value="ConA-like_dom_sf"/>
</dbReference>
<dbReference type="Gene3D" id="2.120.10.80">
    <property type="entry name" value="Kelch-type beta propeller"/>
    <property type="match status" value="1"/>
</dbReference>
<dbReference type="SUPFAM" id="SSF52743">
    <property type="entry name" value="Subtilisin-like"/>
    <property type="match status" value="1"/>
</dbReference>
<evidence type="ECO:0000256" key="3">
    <source>
        <dbReference type="ARBA" id="ARBA00022737"/>
    </source>
</evidence>
<dbReference type="SUPFAM" id="SSF49464">
    <property type="entry name" value="Carboxypeptidase regulatory domain-like"/>
    <property type="match status" value="4"/>
</dbReference>
<accession>A0ABN2GDU2</accession>
<dbReference type="InterPro" id="IPR023828">
    <property type="entry name" value="Peptidase_S8_Ser-AS"/>
</dbReference>
<comment type="caution">
    <text evidence="7">The sequence shown here is derived from an EMBL/GenBank/DDBJ whole genome shotgun (WGS) entry which is preliminary data.</text>
</comment>
<sequence>MALVLGVVQPAGAAPTGPSAAKPGTAKPAVTAQCGTSSKTVFRCFALKRTDTASGTGIRPLADPPAGYGPGDLQAAYGLPANGGAGQTVAIVDAYDNPNAEADLTVYRAQYGLPACTTANGCFKKVNQRGVQGSYPAPNTGWAGEIALDVDMVSASAPQAHIILVEADSANFDDLGSSVNTAVSLGAKFVSNSYGTNYTSTPGSGEDPAELTWDDQYYKHPGVAVTVSSGDGDYGVAYPAASQYVTSVGGTALTKDSSARGWSESVWHNQYGGPGSGCSTIEPKPAFQHDTGCANRAVADVSAVADPATGVSVYNTYGDSGWRQYGGTSASSPIIAGVYASAGTPAAGSFPNSLPYDHTSALNDVTTGLNGTCNPAYLCTAGPGYDGPTGLGTPKGVAAFSSGPHGELLGTVTDSGSGAPVAGAKVAAGDLSATTDATGKYDLSIGAGTYDLTTSAYGYTSQTVSGVVVGDGAKITTNFALASVPKVSLSGTIIDGSGHGWPLYASVGVNGTTTKVSTDPATGRYSIDLPASNTYTLHVASNVPGYDAADVPVTLGSSDLHKDLTLKVSSACTAPGYTYTLNGTSQSFDTTSTPAGWTVANATADGGWEFDDPGKRGNKTGGAGGFAIVDSDKLGVGKTQNTTLTSPVYDLSGSTNPVLTADTHYQPFGNSTAAVDVTTDGGTTWTNLWQRSTVGVPGPAKIDLPVTGAAGKNAVQLRFHYTGSFAYYWELDNVFVGDRSCVPVHGGLVVGHVTDGNTHAGVTGAVVTDTDKPAENATTATDAGQGDGYYWFFSSATGAHNFTAAKGGYTTATASVNVGTDGVTKADFTLAAGQLKVTPATISKTVPWGGQATANVKITNSGSAPATYKIGEAPGGFTQQTPGGKGAAVHNVPVKPVTGSMKIAAQAAKKTAAPKDANPSDAPWAALANFPTIIQDNLAIAGDGKVFSEFGYAGSDDTADLYSYDSASGAWTKLGTSPAGTREAPAGGYVNGKIYASGGWGASGAPLAATSIYDVASNSWSTGAAMPTPYAGSGHAVLDGKIYAVGGCTADACGVKDVQVYDTAANTWSKVADYPEAISWVSCGGINGVLYCAGGNTGAATTKHSYAYSPSSNSWSPVADLPSDAWGAGYAAANGKLLVSGGVINSSAAITNTGFAYDPAGNAWTALPNSNNSLYRAGSALGFYKVGGNPGGFGVPPQANAEVLPGYDQGGSSDVTWLSESATTGTLAPGKSATVTVTLDASVPEITQPGVLTANLSISGNTPYGSTAIPVSFTVKPPTTWGKITGTVTTKDASGALVPLAGATVEIDSWATSYTLKTDANGNYGLWLDYRNNPLTLIVAKDGFRPQTTTVSIKQGAVTTKNFTLVKP</sequence>
<organism evidence="7 8">
    <name type="scientific">Fodinicola feengrottensis</name>
    <dbReference type="NCBI Taxonomy" id="435914"/>
    <lineage>
        <taxon>Bacteria</taxon>
        <taxon>Bacillati</taxon>
        <taxon>Actinomycetota</taxon>
        <taxon>Actinomycetes</taxon>
        <taxon>Mycobacteriales</taxon>
        <taxon>Fodinicola</taxon>
    </lineage>
</organism>
<dbReference type="InterPro" id="IPR015915">
    <property type="entry name" value="Kelch-typ_b-propeller"/>
</dbReference>
<gene>
    <name evidence="7" type="ORF">GCM10009765_18800</name>
</gene>
<keyword evidence="4" id="KW-0378">Hydrolase</keyword>
<evidence type="ECO:0000256" key="1">
    <source>
        <dbReference type="ARBA" id="ARBA00022441"/>
    </source>
</evidence>
<dbReference type="SUPFAM" id="SSF49899">
    <property type="entry name" value="Concanavalin A-like lectins/glucanases"/>
    <property type="match status" value="1"/>
</dbReference>
<dbReference type="CDD" id="cd04056">
    <property type="entry name" value="Peptidases_S53"/>
    <property type="match status" value="1"/>
</dbReference>
<dbReference type="SMART" id="SM00612">
    <property type="entry name" value="Kelch"/>
    <property type="match status" value="4"/>
</dbReference>
<dbReference type="InterPro" id="IPR036852">
    <property type="entry name" value="Peptidase_S8/S53_dom_sf"/>
</dbReference>
<dbReference type="Pfam" id="PF24681">
    <property type="entry name" value="Kelch_KLHDC2_KLHL20_DRC7"/>
    <property type="match status" value="1"/>
</dbReference>
<protein>
    <recommendedName>
        <fullName evidence="6">Peptidase S53 domain-containing protein</fullName>
    </recommendedName>
</protein>
<dbReference type="PROSITE" id="PS00138">
    <property type="entry name" value="SUBTILASE_SER"/>
    <property type="match status" value="1"/>
</dbReference>
<dbReference type="SUPFAM" id="SSF117281">
    <property type="entry name" value="Kelch motif"/>
    <property type="match status" value="1"/>
</dbReference>
<dbReference type="PROSITE" id="PS51695">
    <property type="entry name" value="SEDOLISIN"/>
    <property type="match status" value="1"/>
</dbReference>
<evidence type="ECO:0000256" key="4">
    <source>
        <dbReference type="ARBA" id="ARBA00022801"/>
    </source>
</evidence>
<keyword evidence="1" id="KW-0880">Kelch repeat</keyword>